<dbReference type="OrthoDB" id="9815205at2"/>
<evidence type="ECO:0000256" key="1">
    <source>
        <dbReference type="ARBA" id="ARBA00023284"/>
    </source>
</evidence>
<dbReference type="PROSITE" id="PS00194">
    <property type="entry name" value="THIOREDOXIN_1"/>
    <property type="match status" value="1"/>
</dbReference>
<evidence type="ECO:0000259" key="2">
    <source>
        <dbReference type="PROSITE" id="PS51352"/>
    </source>
</evidence>
<keyword evidence="1" id="KW-0676">Redox-active center</keyword>
<dbReference type="PANTHER" id="PTHR42852:SF17">
    <property type="entry name" value="THIOREDOXIN-LIKE PROTEIN HI_1115"/>
    <property type="match status" value="1"/>
</dbReference>
<dbReference type="CDD" id="cd02966">
    <property type="entry name" value="TlpA_like_family"/>
    <property type="match status" value="1"/>
</dbReference>
<dbReference type="PANTHER" id="PTHR42852">
    <property type="entry name" value="THIOL:DISULFIDE INTERCHANGE PROTEIN DSBE"/>
    <property type="match status" value="1"/>
</dbReference>
<gene>
    <name evidence="3" type="ORF">DUE52_07300</name>
</gene>
<dbReference type="Pfam" id="PF00578">
    <property type="entry name" value="AhpC-TSA"/>
    <property type="match status" value="1"/>
</dbReference>
<dbReference type="InterPro" id="IPR013766">
    <property type="entry name" value="Thioredoxin_domain"/>
</dbReference>
<name>A0A368JU85_9BACT</name>
<dbReference type="RefSeq" id="WP_114405329.1">
    <property type="nucleotide sequence ID" value="NZ_QOWE01000005.1"/>
</dbReference>
<dbReference type="InterPro" id="IPR050553">
    <property type="entry name" value="Thioredoxin_ResA/DsbE_sf"/>
</dbReference>
<dbReference type="GO" id="GO:0016491">
    <property type="term" value="F:oxidoreductase activity"/>
    <property type="evidence" value="ECO:0007669"/>
    <property type="project" value="InterPro"/>
</dbReference>
<protein>
    <submittedName>
        <fullName evidence="3">TlpA family protein disulfide reductase</fullName>
    </submittedName>
</protein>
<dbReference type="SUPFAM" id="SSF52833">
    <property type="entry name" value="Thioredoxin-like"/>
    <property type="match status" value="1"/>
</dbReference>
<dbReference type="Gene3D" id="3.40.30.10">
    <property type="entry name" value="Glutaredoxin"/>
    <property type="match status" value="1"/>
</dbReference>
<accession>A0A368JU85</accession>
<dbReference type="AlphaFoldDB" id="A0A368JU85"/>
<comment type="caution">
    <text evidence="3">The sequence shown here is derived from an EMBL/GenBank/DDBJ whole genome shotgun (WGS) entry which is preliminary data.</text>
</comment>
<proteinExistence type="predicted"/>
<evidence type="ECO:0000313" key="4">
    <source>
        <dbReference type="Proteomes" id="UP000253383"/>
    </source>
</evidence>
<dbReference type="InterPro" id="IPR000866">
    <property type="entry name" value="AhpC/TSA"/>
</dbReference>
<feature type="domain" description="Thioredoxin" evidence="2">
    <location>
        <begin position="258"/>
        <end position="393"/>
    </location>
</feature>
<evidence type="ECO:0000313" key="3">
    <source>
        <dbReference type="EMBL" id="RCR70163.1"/>
    </source>
</evidence>
<dbReference type="GO" id="GO:0016209">
    <property type="term" value="F:antioxidant activity"/>
    <property type="evidence" value="ECO:0007669"/>
    <property type="project" value="InterPro"/>
</dbReference>
<keyword evidence="4" id="KW-1185">Reference proteome</keyword>
<organism evidence="3 4">
    <name type="scientific">Larkinella punicea</name>
    <dbReference type="NCBI Taxonomy" id="2315727"/>
    <lineage>
        <taxon>Bacteria</taxon>
        <taxon>Pseudomonadati</taxon>
        <taxon>Bacteroidota</taxon>
        <taxon>Cytophagia</taxon>
        <taxon>Cytophagales</taxon>
        <taxon>Spirosomataceae</taxon>
        <taxon>Larkinella</taxon>
    </lineage>
</organism>
<reference evidence="3 4" key="1">
    <citation type="submission" date="2018-07" db="EMBL/GenBank/DDBJ databases">
        <title>Genome analysis of Larkinella rosea.</title>
        <authorList>
            <person name="Zhou Z."/>
            <person name="Wang G."/>
        </authorList>
    </citation>
    <scope>NUCLEOTIDE SEQUENCE [LARGE SCALE GENOMIC DNA]</scope>
    <source>
        <strain evidence="4">zzj9</strain>
    </source>
</reference>
<dbReference type="EMBL" id="QOWE01000005">
    <property type="protein sequence ID" value="RCR70163.1"/>
    <property type="molecule type" value="Genomic_DNA"/>
</dbReference>
<dbReference type="Proteomes" id="UP000253383">
    <property type="component" value="Unassembled WGS sequence"/>
</dbReference>
<dbReference type="InterPro" id="IPR017937">
    <property type="entry name" value="Thioredoxin_CS"/>
</dbReference>
<sequence length="393" mass="44926">MKSLIFSGILMPFFLVMTTQTPGLAQSETVSAEDVLRKTSQALSGRKTLRYHYHRELNYVSEGILHEMSGACFLDFSSENPVLGFRYQFNSSDMLAVFNGTEQFVCDRKSKTLRVTGQPARRNFESLSFFYDSPVTFRNALPMLLSDASVPKTVQDTVVDAKPFYAVTFTLQQKVIDYLGAYRPITADRSIRYRLLIDKATYLPVEVMQSNNRNQDFTKTRFQYLDATVLPTDSSWYFSSYRNEYKLVNPEDEKLQIIPRGRTAPDWTLPVFDRTTGITLNQLKGKVVLLEFWIRNCGYCVASVPDLNALYNQYKANGFELLGINPHDSKEVIAVFKQKIQPEYPLLYGAQDVAKRYGVGMFPMVVLLDKTGNVLYSGEFKRENVAKLIEENL</sequence>
<dbReference type="PROSITE" id="PS51352">
    <property type="entry name" value="THIOREDOXIN_2"/>
    <property type="match status" value="1"/>
</dbReference>
<dbReference type="InterPro" id="IPR036249">
    <property type="entry name" value="Thioredoxin-like_sf"/>
</dbReference>